<sequence>RSNPIRLLFELELAHWYYLDFLSLKSSDNSIYPNLKFTEFTRLKFYLFIKNCNNEYKRGIPTAGAILLDKSLDHVVLVQGYYSHSWGFPKGKQNKAESEEDCAKREVREEVGYDIAEKISPNLFIEKLLGMTRARLYIITDVPVEYQFVPEARHEIKKIQWFRVSDLPLDRFNDTSCRASGLSYRNFYTVLPFVADLRRSIDRLRKEV</sequence>
<reference evidence="15" key="1">
    <citation type="submission" date="2017-02" db="UniProtKB">
        <authorList>
            <consortium name="WormBaseParasite"/>
        </authorList>
    </citation>
    <scope>IDENTIFICATION</scope>
</reference>
<evidence type="ECO:0000256" key="10">
    <source>
        <dbReference type="ARBA" id="ARBA00078183"/>
    </source>
</evidence>
<dbReference type="PANTHER" id="PTHR23114:SF17">
    <property type="entry name" value="M7GPPPN-MRNA HYDROLASE"/>
    <property type="match status" value="1"/>
</dbReference>
<keyword evidence="6" id="KW-0378">Hydrolase</keyword>
<dbReference type="InterPro" id="IPR015797">
    <property type="entry name" value="NUDIX_hydrolase-like_dom_sf"/>
</dbReference>
<dbReference type="InterPro" id="IPR020084">
    <property type="entry name" value="NUDIX_hydrolase_CS"/>
</dbReference>
<comment type="similarity">
    <text evidence="3">Belongs to the Nudix hydrolase family. DCP2 subfamily.</text>
</comment>
<evidence type="ECO:0000256" key="8">
    <source>
        <dbReference type="ARBA" id="ARBA00023211"/>
    </source>
</evidence>
<evidence type="ECO:0000313" key="12">
    <source>
        <dbReference type="EMBL" id="VDN55675.1"/>
    </source>
</evidence>
<dbReference type="FunFam" id="3.90.79.10:FF:000003">
    <property type="entry name" value="M7GpppN-mRNA hydrolase isoform 2"/>
    <property type="match status" value="1"/>
</dbReference>
<dbReference type="GO" id="GO:0030145">
    <property type="term" value="F:manganese ion binding"/>
    <property type="evidence" value="ECO:0007669"/>
    <property type="project" value="InterPro"/>
</dbReference>
<comment type="cofactor">
    <cofactor evidence="1">
        <name>Mn(2+)</name>
        <dbReference type="ChEBI" id="CHEBI:29035"/>
    </cofactor>
</comment>
<dbReference type="GO" id="GO:0000184">
    <property type="term" value="P:nuclear-transcribed mRNA catabolic process, nonsense-mediated decay"/>
    <property type="evidence" value="ECO:0007669"/>
    <property type="project" value="InterPro"/>
</dbReference>
<evidence type="ECO:0000256" key="3">
    <source>
        <dbReference type="ARBA" id="ARBA00005279"/>
    </source>
</evidence>
<dbReference type="GO" id="GO:0140933">
    <property type="term" value="F:5'-(N(7)-methylguanosine 5'-triphospho)-[mRNA] hydrolase activity"/>
    <property type="evidence" value="ECO:0007669"/>
    <property type="project" value="UniProtKB-EC"/>
</dbReference>
<dbReference type="GO" id="GO:0000290">
    <property type="term" value="P:deadenylation-dependent decapping of nuclear-transcribed mRNA"/>
    <property type="evidence" value="ECO:0007669"/>
    <property type="project" value="InterPro"/>
</dbReference>
<dbReference type="CDD" id="cd03672">
    <property type="entry name" value="NUDIX_Dcp2p_Nudt20"/>
    <property type="match status" value="1"/>
</dbReference>
<evidence type="ECO:0000256" key="4">
    <source>
        <dbReference type="ARBA" id="ARBA00022490"/>
    </source>
</evidence>
<feature type="domain" description="Nudix hydrolase" evidence="11">
    <location>
        <begin position="58"/>
        <end position="185"/>
    </location>
</feature>
<accession>A0A0N4U3I3</accession>
<dbReference type="SUPFAM" id="SSF140586">
    <property type="entry name" value="Dcp2 domain-like"/>
    <property type="match status" value="1"/>
</dbReference>
<keyword evidence="8" id="KW-0464">Manganese</keyword>
<dbReference type="GO" id="GO:0003723">
    <property type="term" value="F:RNA binding"/>
    <property type="evidence" value="ECO:0007669"/>
    <property type="project" value="UniProtKB-KW"/>
</dbReference>
<organism evidence="13 15">
    <name type="scientific">Dracunculus medinensis</name>
    <name type="common">Guinea worm</name>
    <dbReference type="NCBI Taxonomy" id="318479"/>
    <lineage>
        <taxon>Eukaryota</taxon>
        <taxon>Metazoa</taxon>
        <taxon>Ecdysozoa</taxon>
        <taxon>Nematoda</taxon>
        <taxon>Chromadorea</taxon>
        <taxon>Rhabditida</taxon>
        <taxon>Spirurina</taxon>
        <taxon>Dracunculoidea</taxon>
        <taxon>Dracunculidae</taxon>
        <taxon>Dracunculus</taxon>
    </lineage>
</organism>
<protein>
    <recommendedName>
        <fullName evidence="10">mRNA-decapping enzyme 2</fullName>
    </recommendedName>
</protein>
<keyword evidence="14" id="KW-1185">Reference proteome</keyword>
<evidence type="ECO:0000313" key="14">
    <source>
        <dbReference type="Proteomes" id="UP000274756"/>
    </source>
</evidence>
<evidence type="ECO:0000313" key="13">
    <source>
        <dbReference type="Proteomes" id="UP000038040"/>
    </source>
</evidence>
<evidence type="ECO:0000256" key="1">
    <source>
        <dbReference type="ARBA" id="ARBA00001936"/>
    </source>
</evidence>
<comment type="catalytic activity">
    <reaction evidence="9">
        <text>a 5'-end (N(7)-methyl 5'-triphosphoguanosine)-ribonucleoside in mRNA + H2O = N(7)-methyl-GDP + a 5'-end phospho-ribonucleoside in mRNA + 2 H(+)</text>
        <dbReference type="Rhea" id="RHEA:67484"/>
        <dbReference type="Rhea" id="RHEA-COMP:15692"/>
        <dbReference type="Rhea" id="RHEA-COMP:17167"/>
        <dbReference type="ChEBI" id="CHEBI:15377"/>
        <dbReference type="ChEBI" id="CHEBI:15378"/>
        <dbReference type="ChEBI" id="CHEBI:63714"/>
        <dbReference type="ChEBI" id="CHEBI:138282"/>
        <dbReference type="ChEBI" id="CHEBI:156461"/>
        <dbReference type="EC" id="3.6.1.62"/>
    </reaction>
    <physiologicalReaction direction="left-to-right" evidence="9">
        <dbReference type="Rhea" id="RHEA:67485"/>
    </physiologicalReaction>
</comment>
<dbReference type="InterPro" id="IPR000086">
    <property type="entry name" value="NUDIX_hydrolase_dom"/>
</dbReference>
<keyword evidence="7" id="KW-0694">RNA-binding</keyword>
<dbReference type="InterPro" id="IPR036189">
    <property type="entry name" value="DCP2_BoxA_sf"/>
</dbReference>
<dbReference type="Proteomes" id="UP000038040">
    <property type="component" value="Unplaced"/>
</dbReference>
<gene>
    <name evidence="12" type="ORF">DME_LOCUS5648</name>
</gene>
<dbReference type="STRING" id="318479.A0A0N4U3I3"/>
<reference evidence="12 14" key="2">
    <citation type="submission" date="2018-11" db="EMBL/GenBank/DDBJ databases">
        <authorList>
            <consortium name="Pathogen Informatics"/>
        </authorList>
    </citation>
    <scope>NUCLEOTIDE SEQUENCE [LARGE SCALE GENOMIC DNA]</scope>
</reference>
<dbReference type="InterPro" id="IPR044099">
    <property type="entry name" value="Dcp2_NUDIX"/>
</dbReference>
<keyword evidence="4" id="KW-0963">Cytoplasm</keyword>
<evidence type="ECO:0000256" key="9">
    <source>
        <dbReference type="ARBA" id="ARBA00047661"/>
    </source>
</evidence>
<dbReference type="Pfam" id="PF00293">
    <property type="entry name" value="NUDIX"/>
    <property type="match status" value="1"/>
</dbReference>
<evidence type="ECO:0000256" key="5">
    <source>
        <dbReference type="ARBA" id="ARBA00022723"/>
    </source>
</evidence>
<dbReference type="Gene3D" id="3.90.79.10">
    <property type="entry name" value="Nucleoside Triphosphate Pyrophosphohydrolase"/>
    <property type="match status" value="1"/>
</dbReference>
<dbReference type="PANTHER" id="PTHR23114">
    <property type="entry name" value="M7GPPPN-MRNA HYDROLASE"/>
    <property type="match status" value="1"/>
</dbReference>
<dbReference type="WBParaSite" id="DME_0000128801-mRNA-1">
    <property type="protein sequence ID" value="DME_0000128801-mRNA-1"/>
    <property type="gene ID" value="DME_0000128801"/>
</dbReference>
<keyword evidence="5" id="KW-0479">Metal-binding</keyword>
<evidence type="ECO:0000256" key="7">
    <source>
        <dbReference type="ARBA" id="ARBA00022884"/>
    </source>
</evidence>
<comment type="subcellular location">
    <subcellularLocation>
        <location evidence="2">Cytoplasm</location>
    </subcellularLocation>
</comment>
<evidence type="ECO:0000256" key="2">
    <source>
        <dbReference type="ARBA" id="ARBA00004496"/>
    </source>
</evidence>
<dbReference type="GO" id="GO:0000932">
    <property type="term" value="C:P-body"/>
    <property type="evidence" value="ECO:0007669"/>
    <property type="project" value="TreeGrafter"/>
</dbReference>
<dbReference type="Proteomes" id="UP000274756">
    <property type="component" value="Unassembled WGS sequence"/>
</dbReference>
<proteinExistence type="inferred from homology"/>
<evidence type="ECO:0000259" key="11">
    <source>
        <dbReference type="PROSITE" id="PS51462"/>
    </source>
</evidence>
<evidence type="ECO:0000313" key="15">
    <source>
        <dbReference type="WBParaSite" id="DME_0000128801-mRNA-1"/>
    </source>
</evidence>
<dbReference type="AlphaFoldDB" id="A0A0N4U3I3"/>
<evidence type="ECO:0000256" key="6">
    <source>
        <dbReference type="ARBA" id="ARBA00022801"/>
    </source>
</evidence>
<dbReference type="PROSITE" id="PS00893">
    <property type="entry name" value="NUDIX_BOX"/>
    <property type="match status" value="1"/>
</dbReference>
<dbReference type="PROSITE" id="PS51462">
    <property type="entry name" value="NUDIX"/>
    <property type="match status" value="1"/>
</dbReference>
<dbReference type="OrthoDB" id="18996at2759"/>
<dbReference type="EMBL" id="UYYG01001153">
    <property type="protein sequence ID" value="VDN55675.1"/>
    <property type="molecule type" value="Genomic_DNA"/>
</dbReference>
<dbReference type="Pfam" id="PF05026">
    <property type="entry name" value="DCP2"/>
    <property type="match status" value="1"/>
</dbReference>
<dbReference type="Gene3D" id="1.10.10.1050">
    <property type="entry name" value="Dcp2, box A domain"/>
    <property type="match status" value="1"/>
</dbReference>
<dbReference type="SUPFAM" id="SSF55811">
    <property type="entry name" value="Nudix"/>
    <property type="match status" value="1"/>
</dbReference>
<dbReference type="InterPro" id="IPR007722">
    <property type="entry name" value="DCP2_BoxA"/>
</dbReference>
<name>A0A0N4U3I3_DRAME</name>